<dbReference type="GeneID" id="65107790"/>
<dbReference type="EMBL" id="KY945241">
    <property type="protein sequence ID" value="ARW56932.1"/>
    <property type="molecule type" value="Genomic_RNA"/>
</dbReference>
<proteinExistence type="predicted"/>
<evidence type="ECO:0000313" key="3">
    <source>
        <dbReference type="Proteomes" id="UP000225351"/>
    </source>
</evidence>
<evidence type="ECO:0000256" key="1">
    <source>
        <dbReference type="SAM" id="MobiDB-lite"/>
    </source>
</evidence>
<sequence>MINVEEHEDGSFTISWDENDPEESIFNDWTKEDFINFFKYRLSQDQSEKEYIGKNAEKFGAKSPDPAITEATEEDYEDFWEGDDITEQEIDQDNWYKVKSQEIDRYLKDTNEQTFGKQGYPTKDDRIWEG</sequence>
<name>A0A1Z1LW94_9CAUD</name>
<dbReference type="Proteomes" id="UP000225351">
    <property type="component" value="Segment"/>
</dbReference>
<evidence type="ECO:0000313" key="2">
    <source>
        <dbReference type="EMBL" id="ARW56932.1"/>
    </source>
</evidence>
<feature type="region of interest" description="Disordered" evidence="1">
    <location>
        <begin position="1"/>
        <end position="20"/>
    </location>
</feature>
<protein>
    <submittedName>
        <fullName evidence="2">Uncharacterized protein</fullName>
    </submittedName>
</protein>
<dbReference type="KEGG" id="vg:65107790"/>
<organism evidence="2 3">
    <name type="scientific">Synechococcus phage S-H35</name>
    <dbReference type="NCBI Taxonomy" id="1983572"/>
    <lineage>
        <taxon>Viruses</taxon>
        <taxon>Duplodnaviria</taxon>
        <taxon>Heunggongvirae</taxon>
        <taxon>Uroviricota</taxon>
        <taxon>Caudoviricetes</taxon>
        <taxon>Pantevenvirales</taxon>
        <taxon>Kyanoviridae</taxon>
        <taxon>Shandvirus</taxon>
        <taxon>Shandvirus sh35</taxon>
    </lineage>
</organism>
<reference evidence="2 3" key="1">
    <citation type="submission" date="2017-04" db="EMBL/GenBank/DDBJ databases">
        <title>Isolation and Genetic Analysis of a Novel Cyanophage S-H35 from the Bohai Sea.</title>
        <authorList>
            <person name="Xu X."/>
        </authorList>
    </citation>
    <scope>NUCLEOTIDE SEQUENCE [LARGE SCALE GENOMIC DNA]</scope>
</reference>
<accession>A0A1Z1LW94</accession>
<keyword evidence="3" id="KW-1185">Reference proteome</keyword>
<dbReference type="RefSeq" id="YP_010090318.1">
    <property type="nucleotide sequence ID" value="NC_055719.1"/>
</dbReference>